<feature type="compositionally biased region" description="Basic and acidic residues" evidence="1">
    <location>
        <begin position="11"/>
        <end position="21"/>
    </location>
</feature>
<keyword evidence="4" id="KW-1185">Reference proteome</keyword>
<evidence type="ECO:0000313" key="3">
    <source>
        <dbReference type="EMBL" id="CCX30658.1"/>
    </source>
</evidence>
<dbReference type="AlphaFoldDB" id="U4LFI7"/>
<dbReference type="PANTHER" id="PTHR34706">
    <property type="entry name" value="SLR1338 PROTEIN"/>
    <property type="match status" value="1"/>
</dbReference>
<evidence type="ECO:0000313" key="4">
    <source>
        <dbReference type="Proteomes" id="UP000018144"/>
    </source>
</evidence>
<gene>
    <name evidence="3" type="ORF">PCON_08997</name>
</gene>
<accession>U4LFI7</accession>
<dbReference type="OMA" id="WDSSANV"/>
<dbReference type="Proteomes" id="UP000018144">
    <property type="component" value="Unassembled WGS sequence"/>
</dbReference>
<evidence type="ECO:0000259" key="2">
    <source>
        <dbReference type="PROSITE" id="PS50234"/>
    </source>
</evidence>
<organism evidence="3 4">
    <name type="scientific">Pyronema omphalodes (strain CBS 100304)</name>
    <name type="common">Pyronema confluens</name>
    <dbReference type="NCBI Taxonomy" id="1076935"/>
    <lineage>
        <taxon>Eukaryota</taxon>
        <taxon>Fungi</taxon>
        <taxon>Dikarya</taxon>
        <taxon>Ascomycota</taxon>
        <taxon>Pezizomycotina</taxon>
        <taxon>Pezizomycetes</taxon>
        <taxon>Pezizales</taxon>
        <taxon>Pyronemataceae</taxon>
        <taxon>Pyronema</taxon>
    </lineage>
</organism>
<sequence>MFSKSGSVSGKQKDPVRKNQNDDLPPPYSATPDDQQSRCFPDKKEKNQYEDRNPGEASGSSNNQYHHPTNLTPARSLGAADGYKQIKEKDAFAALAAYDIVLLLDDSDSMELTLDGNRLLVDEKNATGGQKTRWKHLEMVVHQIAERIIPYDDDGIDIYFLKYKTADGNDKFNINKADQVWKLFETVQPTGKGGTPTDDKICAITKAYLDTYKQYLLGNISIIKPMNISCITDGQPNDYINLTDIIKLTARKLKALEDEHRANIGNRELRQLGIQFVQVGSDDEATKFLQKLDTEFEKTPGNPYDIVDVFDYEQWLKNSSSGSTLSGEALAKLLMGGIDPKWDTADEF</sequence>
<proteinExistence type="predicted"/>
<feature type="compositionally biased region" description="Polar residues" evidence="1">
    <location>
        <begin position="1"/>
        <end position="10"/>
    </location>
</feature>
<dbReference type="Gene3D" id="3.40.50.410">
    <property type="entry name" value="von Willebrand factor, type A domain"/>
    <property type="match status" value="1"/>
</dbReference>
<protein>
    <recommendedName>
        <fullName evidence="2">VWFA domain-containing protein</fullName>
    </recommendedName>
</protein>
<dbReference type="STRING" id="1076935.U4LFI7"/>
<dbReference type="PANTHER" id="PTHR34706:SF1">
    <property type="entry name" value="VWFA DOMAIN-CONTAINING PROTEIN"/>
    <property type="match status" value="1"/>
</dbReference>
<dbReference type="SUPFAM" id="SSF53300">
    <property type="entry name" value="vWA-like"/>
    <property type="match status" value="1"/>
</dbReference>
<dbReference type="EMBL" id="HF935464">
    <property type="protein sequence ID" value="CCX30658.1"/>
    <property type="molecule type" value="Genomic_DNA"/>
</dbReference>
<dbReference type="InterPro" id="IPR036465">
    <property type="entry name" value="vWFA_dom_sf"/>
</dbReference>
<feature type="compositionally biased region" description="Polar residues" evidence="1">
    <location>
        <begin position="58"/>
        <end position="73"/>
    </location>
</feature>
<dbReference type="InterPro" id="IPR002035">
    <property type="entry name" value="VWF_A"/>
</dbReference>
<dbReference type="eggNOG" id="ENOG502S247">
    <property type="taxonomic scope" value="Eukaryota"/>
</dbReference>
<feature type="region of interest" description="Disordered" evidence="1">
    <location>
        <begin position="1"/>
        <end position="76"/>
    </location>
</feature>
<feature type="domain" description="VWFA" evidence="2">
    <location>
        <begin position="99"/>
        <end position="325"/>
    </location>
</feature>
<dbReference type="PROSITE" id="PS50234">
    <property type="entry name" value="VWFA"/>
    <property type="match status" value="1"/>
</dbReference>
<reference evidence="3 4" key="1">
    <citation type="journal article" date="2013" name="PLoS Genet.">
        <title>The genome and development-dependent transcriptomes of Pyronema confluens: a window into fungal evolution.</title>
        <authorList>
            <person name="Traeger S."/>
            <person name="Altegoer F."/>
            <person name="Freitag M."/>
            <person name="Gabaldon T."/>
            <person name="Kempken F."/>
            <person name="Kumar A."/>
            <person name="Marcet-Houben M."/>
            <person name="Poggeler S."/>
            <person name="Stajich J.E."/>
            <person name="Nowrousian M."/>
        </authorList>
    </citation>
    <scope>NUCLEOTIDE SEQUENCE [LARGE SCALE GENOMIC DNA]</scope>
    <source>
        <strain evidence="4">CBS 100304</strain>
        <tissue evidence="3">Vegetative mycelium</tissue>
    </source>
</reference>
<name>U4LFI7_PYROM</name>
<evidence type="ECO:0000256" key="1">
    <source>
        <dbReference type="SAM" id="MobiDB-lite"/>
    </source>
</evidence>
<dbReference type="OrthoDB" id="2142040at2759"/>
<feature type="compositionally biased region" description="Basic and acidic residues" evidence="1">
    <location>
        <begin position="40"/>
        <end position="54"/>
    </location>
</feature>